<dbReference type="Gene3D" id="3.20.20.300">
    <property type="entry name" value="Glycoside hydrolase, family 3, N-terminal domain"/>
    <property type="match status" value="1"/>
</dbReference>
<dbReference type="SUPFAM" id="SSF51445">
    <property type="entry name" value="(Trans)glycosidases"/>
    <property type="match status" value="1"/>
</dbReference>
<keyword evidence="4" id="KW-1185">Reference proteome</keyword>
<dbReference type="AlphaFoldDB" id="A0A917PBY4"/>
<name>A0A917PBY4_9ACTN</name>
<dbReference type="InterPro" id="IPR001764">
    <property type="entry name" value="Glyco_hydro_3_N"/>
</dbReference>
<dbReference type="PANTHER" id="PTHR30620:SF123">
    <property type="entry name" value="BETA-XYLOSIDASE"/>
    <property type="match status" value="1"/>
</dbReference>
<evidence type="ECO:0000259" key="2">
    <source>
        <dbReference type="SMART" id="SM01217"/>
    </source>
</evidence>
<dbReference type="PANTHER" id="PTHR30620">
    <property type="entry name" value="PERIPLASMIC BETA-GLUCOSIDASE-RELATED"/>
    <property type="match status" value="1"/>
</dbReference>
<evidence type="ECO:0000313" key="4">
    <source>
        <dbReference type="Proteomes" id="UP000657574"/>
    </source>
</evidence>
<comment type="caution">
    <text evidence="3">The sequence shown here is derived from an EMBL/GenBank/DDBJ whole genome shotgun (WGS) entry which is preliminary data.</text>
</comment>
<keyword evidence="1" id="KW-0378">Hydrolase</keyword>
<evidence type="ECO:0000313" key="3">
    <source>
        <dbReference type="EMBL" id="GGJ70136.1"/>
    </source>
</evidence>
<dbReference type="InterPro" id="IPR026891">
    <property type="entry name" value="Fn3-like"/>
</dbReference>
<dbReference type="SUPFAM" id="SSF52279">
    <property type="entry name" value="Beta-D-glucan exohydrolase, C-terminal domain"/>
    <property type="match status" value="1"/>
</dbReference>
<dbReference type="InterPro" id="IPR017853">
    <property type="entry name" value="GH"/>
</dbReference>
<reference evidence="3" key="2">
    <citation type="submission" date="2020-09" db="EMBL/GenBank/DDBJ databases">
        <authorList>
            <person name="Sun Q."/>
            <person name="Ohkuma M."/>
        </authorList>
    </citation>
    <scope>NUCLEOTIDE SEQUENCE</scope>
    <source>
        <strain evidence="3">JCM 3086</strain>
    </source>
</reference>
<dbReference type="Pfam" id="PF14310">
    <property type="entry name" value="Fn3-like"/>
    <property type="match status" value="1"/>
</dbReference>
<protein>
    <submittedName>
        <fullName evidence="3">Beta-glucosidase</fullName>
    </submittedName>
</protein>
<organism evidence="3 4">
    <name type="scientific">Streptomyces brasiliensis</name>
    <dbReference type="NCBI Taxonomy" id="1954"/>
    <lineage>
        <taxon>Bacteria</taxon>
        <taxon>Bacillati</taxon>
        <taxon>Actinomycetota</taxon>
        <taxon>Actinomycetes</taxon>
        <taxon>Kitasatosporales</taxon>
        <taxon>Streptomycetaceae</taxon>
        <taxon>Streptomyces</taxon>
    </lineage>
</organism>
<dbReference type="InterPro" id="IPR051915">
    <property type="entry name" value="Cellulose_Degrad_GH3"/>
</dbReference>
<dbReference type="Pfam" id="PF01915">
    <property type="entry name" value="Glyco_hydro_3_C"/>
    <property type="match status" value="1"/>
</dbReference>
<sequence>MSLNTPAAAPWRDPGLSDDARLDALMATMTVREKVAQLFGVWVGVSPDDGEVAPHQHDFATLPVPWDEMIGDGIGQLTRPFGTAPVDPVAGATSVAKAQRAILAAGRLGIPALVHEECLTGLAAWTAAVYPNPLCWGASFDPDLVERMGAQIGATMRRMGIHLGLAPVLDVARDLRWGRVEETIGEDPLLVGTIGSAYVRGLQSAGVVATLKHFTGYSASRGGRNLAPVPAGQREIADVLLPPFEMALRAGADSVMNSYADIDGVPVAADAALLTGLLRDTYGFTGTVVADYFSIAFLQSLHHVAGSRVEAAHLALRAGIDVELPTVHCYGEELVAALEAGEIDVALVDRAARRVLAQKIRLGLLDQDWNPEAPVLDEQGEVALDDAGTRSLARDLARRSVVLLQNSGTLPLPAGGRIAVVGPRADTGQAMLGCYSFPMHVGVHHPDVPMGVDVPGLLEVLRADPAGYDITYAEGCPVLGGDDAGIEAAARTAAAADICVAVLGDQAGLFGRGTSGEGCDAASLHLPGRQEELLEAVLATGTPVVLVLLVGRPYELGRQTDRLAAAICGFFPGEEGAAALADVLAGRVDPTGRLPVSFPRDGDNQPSTYLAAPLGRRTEVSNIDPTPLFPFGHGLSYHPATWSVAEDGPATWATDGTYDVTVTVRNDSAVAVSEVVQVYLHDPVARVARPEHLLVAAPRVDLAAGEAKTVAITLHADQTSYTHPDGRRRVDDGEVELRVGASSADVRARLRVTMAGPVREVGFERVMEAAVAVTS</sequence>
<dbReference type="InterPro" id="IPR013783">
    <property type="entry name" value="Ig-like_fold"/>
</dbReference>
<evidence type="ECO:0000256" key="1">
    <source>
        <dbReference type="ARBA" id="ARBA00022801"/>
    </source>
</evidence>
<dbReference type="PRINTS" id="PR00133">
    <property type="entry name" value="GLHYDRLASE3"/>
</dbReference>
<dbReference type="Gene3D" id="2.60.40.10">
    <property type="entry name" value="Immunoglobulins"/>
    <property type="match status" value="1"/>
</dbReference>
<feature type="domain" description="Fibronectin type III-like" evidence="2">
    <location>
        <begin position="674"/>
        <end position="743"/>
    </location>
</feature>
<dbReference type="Gene3D" id="3.40.50.1700">
    <property type="entry name" value="Glycoside hydrolase family 3 C-terminal domain"/>
    <property type="match status" value="1"/>
</dbReference>
<dbReference type="InterPro" id="IPR002772">
    <property type="entry name" value="Glyco_hydro_3_C"/>
</dbReference>
<reference evidence="3" key="1">
    <citation type="journal article" date="2014" name="Int. J. Syst. Evol. Microbiol.">
        <title>Complete genome sequence of Corynebacterium casei LMG S-19264T (=DSM 44701T), isolated from a smear-ripened cheese.</title>
        <authorList>
            <consortium name="US DOE Joint Genome Institute (JGI-PGF)"/>
            <person name="Walter F."/>
            <person name="Albersmeier A."/>
            <person name="Kalinowski J."/>
            <person name="Ruckert C."/>
        </authorList>
    </citation>
    <scope>NUCLEOTIDE SEQUENCE</scope>
    <source>
        <strain evidence="3">JCM 3086</strain>
    </source>
</reference>
<gene>
    <name evidence="3" type="primary">bglX</name>
    <name evidence="3" type="ORF">GCM10010121_095960</name>
</gene>
<proteinExistence type="predicted"/>
<dbReference type="InterPro" id="IPR036881">
    <property type="entry name" value="Glyco_hydro_3_C_sf"/>
</dbReference>
<dbReference type="Proteomes" id="UP000657574">
    <property type="component" value="Unassembled WGS sequence"/>
</dbReference>
<dbReference type="GO" id="GO:0008422">
    <property type="term" value="F:beta-glucosidase activity"/>
    <property type="evidence" value="ECO:0007669"/>
    <property type="project" value="TreeGrafter"/>
</dbReference>
<dbReference type="EMBL" id="BMQA01000117">
    <property type="protein sequence ID" value="GGJ70136.1"/>
    <property type="molecule type" value="Genomic_DNA"/>
</dbReference>
<dbReference type="Pfam" id="PF00933">
    <property type="entry name" value="Glyco_hydro_3"/>
    <property type="match status" value="1"/>
</dbReference>
<accession>A0A917PBY4</accession>
<dbReference type="SMART" id="SM01217">
    <property type="entry name" value="Fn3_like"/>
    <property type="match status" value="1"/>
</dbReference>
<dbReference type="RefSeq" id="WP_189317570.1">
    <property type="nucleotide sequence ID" value="NZ_BMQA01000117.1"/>
</dbReference>
<dbReference type="GO" id="GO:0009251">
    <property type="term" value="P:glucan catabolic process"/>
    <property type="evidence" value="ECO:0007669"/>
    <property type="project" value="TreeGrafter"/>
</dbReference>
<dbReference type="InterPro" id="IPR036962">
    <property type="entry name" value="Glyco_hydro_3_N_sf"/>
</dbReference>